<sequence>MTKTKFVASSLIRSMMEPRLPDWIEPHWYVTKEEALELAPLAEIGWFDMYDKKDMAAIITAATNLKWLNSIYAGVDGMPLAELKKRGTKVTNGAGINAITIAEYVVMSMLNMAKGYREVVRAQERHEWLMDSPGKVELYGSKALLLGYGAIGKLIEERLKPFNVDVTVVRRTPGPFSLAPDAWQARLGEFDWVILAVPATPETEEMIGADELAEMKQSAVLVNIARGSVVDQDALVQALRDKQIGGAFLDVTTPEPLPADHPLWDLDNCQISMHLSGRAQDKMFVRSAERFLENLKRYHKGEKLEPLVNLDLGY</sequence>
<evidence type="ECO:0000313" key="7">
    <source>
        <dbReference type="Proteomes" id="UP001597215"/>
    </source>
</evidence>
<dbReference type="InterPro" id="IPR006139">
    <property type="entry name" value="D-isomer_2_OHA_DH_cat_dom"/>
</dbReference>
<organism evidence="6 7">
    <name type="scientific">Sphingorhabdus buctiana</name>
    <dbReference type="NCBI Taxonomy" id="1508805"/>
    <lineage>
        <taxon>Bacteria</taxon>
        <taxon>Pseudomonadati</taxon>
        <taxon>Pseudomonadota</taxon>
        <taxon>Alphaproteobacteria</taxon>
        <taxon>Sphingomonadales</taxon>
        <taxon>Sphingomonadaceae</taxon>
        <taxon>Sphingorhabdus</taxon>
    </lineage>
</organism>
<name>A0ABW4MF99_9SPHN</name>
<dbReference type="SUPFAM" id="SSF52283">
    <property type="entry name" value="Formate/glycerate dehydrogenase catalytic domain-like"/>
    <property type="match status" value="1"/>
</dbReference>
<dbReference type="InterPro" id="IPR006140">
    <property type="entry name" value="D-isomer_DH_NAD-bd"/>
</dbReference>
<keyword evidence="2" id="KW-0520">NAD</keyword>
<protein>
    <submittedName>
        <fullName evidence="6">D-2-hydroxyacid dehydrogenase</fullName>
    </submittedName>
</protein>
<evidence type="ECO:0000259" key="4">
    <source>
        <dbReference type="Pfam" id="PF00389"/>
    </source>
</evidence>
<keyword evidence="1 3" id="KW-0560">Oxidoreductase</keyword>
<keyword evidence="7" id="KW-1185">Reference proteome</keyword>
<gene>
    <name evidence="6" type="ORF">ACFSAG_09220</name>
</gene>
<accession>A0ABW4MF99</accession>
<comment type="similarity">
    <text evidence="3">Belongs to the D-isomer specific 2-hydroxyacid dehydrogenase family.</text>
</comment>
<dbReference type="EMBL" id="JBHUEL010000008">
    <property type="protein sequence ID" value="MFD1767022.1"/>
    <property type="molecule type" value="Genomic_DNA"/>
</dbReference>
<feature type="domain" description="D-isomer specific 2-hydroxyacid dehydrogenase NAD-binding" evidence="5">
    <location>
        <begin position="106"/>
        <end position="275"/>
    </location>
</feature>
<dbReference type="InterPro" id="IPR029753">
    <property type="entry name" value="D-isomer_DH_CS"/>
</dbReference>
<dbReference type="PROSITE" id="PS00671">
    <property type="entry name" value="D_2_HYDROXYACID_DH_3"/>
    <property type="match status" value="1"/>
</dbReference>
<dbReference type="PANTHER" id="PTHR43333:SF1">
    <property type="entry name" value="D-ISOMER SPECIFIC 2-HYDROXYACID DEHYDROGENASE NAD-BINDING DOMAIN-CONTAINING PROTEIN"/>
    <property type="match status" value="1"/>
</dbReference>
<feature type="domain" description="D-isomer specific 2-hydroxyacid dehydrogenase catalytic" evidence="4">
    <location>
        <begin position="56"/>
        <end position="309"/>
    </location>
</feature>
<dbReference type="PANTHER" id="PTHR43333">
    <property type="entry name" value="2-HACID_DH_C DOMAIN-CONTAINING PROTEIN"/>
    <property type="match status" value="1"/>
</dbReference>
<comment type="caution">
    <text evidence="6">The sequence shown here is derived from an EMBL/GenBank/DDBJ whole genome shotgun (WGS) entry which is preliminary data.</text>
</comment>
<reference evidence="7" key="1">
    <citation type="journal article" date="2019" name="Int. J. Syst. Evol. Microbiol.">
        <title>The Global Catalogue of Microorganisms (GCM) 10K type strain sequencing project: providing services to taxonomists for standard genome sequencing and annotation.</title>
        <authorList>
            <consortium name="The Broad Institute Genomics Platform"/>
            <consortium name="The Broad Institute Genome Sequencing Center for Infectious Disease"/>
            <person name="Wu L."/>
            <person name="Ma J."/>
        </authorList>
    </citation>
    <scope>NUCLEOTIDE SEQUENCE [LARGE SCALE GENOMIC DNA]</scope>
    <source>
        <strain evidence="7">CGMCC 1.12449</strain>
    </source>
</reference>
<evidence type="ECO:0000256" key="3">
    <source>
        <dbReference type="RuleBase" id="RU003719"/>
    </source>
</evidence>
<proteinExistence type="inferred from homology"/>
<evidence type="ECO:0000259" key="5">
    <source>
        <dbReference type="Pfam" id="PF02826"/>
    </source>
</evidence>
<dbReference type="InterPro" id="IPR036291">
    <property type="entry name" value="NAD(P)-bd_dom_sf"/>
</dbReference>
<evidence type="ECO:0000313" key="6">
    <source>
        <dbReference type="EMBL" id="MFD1767022.1"/>
    </source>
</evidence>
<dbReference type="Gene3D" id="3.40.50.720">
    <property type="entry name" value="NAD(P)-binding Rossmann-like Domain"/>
    <property type="match status" value="2"/>
</dbReference>
<dbReference type="CDD" id="cd05300">
    <property type="entry name" value="2-Hacid_dh_1"/>
    <property type="match status" value="1"/>
</dbReference>
<dbReference type="Pfam" id="PF02826">
    <property type="entry name" value="2-Hacid_dh_C"/>
    <property type="match status" value="1"/>
</dbReference>
<dbReference type="SUPFAM" id="SSF51735">
    <property type="entry name" value="NAD(P)-binding Rossmann-fold domains"/>
    <property type="match status" value="1"/>
</dbReference>
<dbReference type="Pfam" id="PF00389">
    <property type="entry name" value="2-Hacid_dh"/>
    <property type="match status" value="1"/>
</dbReference>
<evidence type="ECO:0000256" key="2">
    <source>
        <dbReference type="ARBA" id="ARBA00023027"/>
    </source>
</evidence>
<dbReference type="RefSeq" id="WP_381513873.1">
    <property type="nucleotide sequence ID" value="NZ_JBHUEL010000008.1"/>
</dbReference>
<evidence type="ECO:0000256" key="1">
    <source>
        <dbReference type="ARBA" id="ARBA00023002"/>
    </source>
</evidence>
<dbReference type="Proteomes" id="UP001597215">
    <property type="component" value="Unassembled WGS sequence"/>
</dbReference>